<dbReference type="AlphaFoldDB" id="A0A1U7HPP7"/>
<sequence length="302" mass="34442">MNAESKEPVYIIIPVHNRKSTTLKCLETLNQHGDLQSYHVVVVDDGSTDGTAEAIHCLYPNITVLAGDGNLWWTGAIKKGMEYAYEQGAEYFVWLNDDCYPQKDAITKLLDLCKSDSKLIVGGQSLDPDTFEPSYGGIITNFRKIIPITAPKNQLKECEGLNGNLVCFSRTIIEIIGYPNTKLFPHYHGDTTYTHTAKKKGCKLLICGDAITFCKNDHFPVSWMVNEGYLLDYWKEYFTIKSAFYWKAELNYYREMLGLFGILFYAYDRYIKFGLIFLLVSTLPLNLRIKLKQIGRTITKVS</sequence>
<dbReference type="SUPFAM" id="SSF53448">
    <property type="entry name" value="Nucleotide-diphospho-sugar transferases"/>
    <property type="match status" value="1"/>
</dbReference>
<dbReference type="InterPro" id="IPR001173">
    <property type="entry name" value="Glyco_trans_2-like"/>
</dbReference>
<proteinExistence type="inferred from homology"/>
<protein>
    <submittedName>
        <fullName evidence="7">Glycosyl transferase family 2</fullName>
    </submittedName>
</protein>
<feature type="domain" description="Glycosyltransferase 2-like" evidence="6">
    <location>
        <begin position="11"/>
        <end position="131"/>
    </location>
</feature>
<feature type="transmembrane region" description="Helical" evidence="5">
    <location>
        <begin position="273"/>
        <end position="291"/>
    </location>
</feature>
<name>A0A1U7HPP7_9CYAN</name>
<keyword evidence="3" id="KW-0328">Glycosyltransferase</keyword>
<dbReference type="PANTHER" id="PTHR43179:SF12">
    <property type="entry name" value="GALACTOFURANOSYLTRANSFERASE GLFT2"/>
    <property type="match status" value="1"/>
</dbReference>
<dbReference type="Gene3D" id="3.90.550.10">
    <property type="entry name" value="Spore Coat Polysaccharide Biosynthesis Protein SpsA, Chain A"/>
    <property type="match status" value="1"/>
</dbReference>
<keyword evidence="4 7" id="KW-0808">Transferase</keyword>
<dbReference type="OrthoDB" id="9806824at2"/>
<reference evidence="7 8" key="1">
    <citation type="submission" date="2016-11" db="EMBL/GenBank/DDBJ databases">
        <title>Draft Genome Sequences of Nine Cyanobacterial Strains from Diverse Habitats.</title>
        <authorList>
            <person name="Zhu T."/>
            <person name="Hou S."/>
            <person name="Lu X."/>
            <person name="Hess W.R."/>
        </authorList>
    </citation>
    <scope>NUCLEOTIDE SEQUENCE [LARGE SCALE GENOMIC DNA]</scope>
    <source>
        <strain evidence="7 8">NIES-593</strain>
    </source>
</reference>
<evidence type="ECO:0000256" key="2">
    <source>
        <dbReference type="ARBA" id="ARBA00006739"/>
    </source>
</evidence>
<keyword evidence="8" id="KW-1185">Reference proteome</keyword>
<gene>
    <name evidence="7" type="ORF">NIES593_04140</name>
</gene>
<evidence type="ECO:0000256" key="1">
    <source>
        <dbReference type="ARBA" id="ARBA00004776"/>
    </source>
</evidence>
<dbReference type="STRING" id="1921803.NIES593_04140"/>
<dbReference type="EMBL" id="MRCB01000003">
    <property type="protein sequence ID" value="OKH25541.1"/>
    <property type="molecule type" value="Genomic_DNA"/>
</dbReference>
<evidence type="ECO:0000256" key="4">
    <source>
        <dbReference type="ARBA" id="ARBA00022679"/>
    </source>
</evidence>
<evidence type="ECO:0000313" key="7">
    <source>
        <dbReference type="EMBL" id="OKH25541.1"/>
    </source>
</evidence>
<comment type="pathway">
    <text evidence="1">Cell wall biogenesis; cell wall polysaccharide biosynthesis.</text>
</comment>
<keyword evidence="5" id="KW-0472">Membrane</keyword>
<keyword evidence="5" id="KW-0812">Transmembrane</keyword>
<keyword evidence="5" id="KW-1133">Transmembrane helix</keyword>
<dbReference type="RefSeq" id="WP_073598385.1">
    <property type="nucleotide sequence ID" value="NZ_MRCB01000003.1"/>
</dbReference>
<dbReference type="PANTHER" id="PTHR43179">
    <property type="entry name" value="RHAMNOSYLTRANSFERASE WBBL"/>
    <property type="match status" value="1"/>
</dbReference>
<dbReference type="GO" id="GO:0016757">
    <property type="term" value="F:glycosyltransferase activity"/>
    <property type="evidence" value="ECO:0007669"/>
    <property type="project" value="UniProtKB-KW"/>
</dbReference>
<comment type="caution">
    <text evidence="7">The sequence shown here is derived from an EMBL/GenBank/DDBJ whole genome shotgun (WGS) entry which is preliminary data.</text>
</comment>
<evidence type="ECO:0000256" key="3">
    <source>
        <dbReference type="ARBA" id="ARBA00022676"/>
    </source>
</evidence>
<accession>A0A1U7HPP7</accession>
<dbReference type="Pfam" id="PF00535">
    <property type="entry name" value="Glycos_transf_2"/>
    <property type="match status" value="1"/>
</dbReference>
<evidence type="ECO:0000313" key="8">
    <source>
        <dbReference type="Proteomes" id="UP000186868"/>
    </source>
</evidence>
<dbReference type="Proteomes" id="UP000186868">
    <property type="component" value="Unassembled WGS sequence"/>
</dbReference>
<evidence type="ECO:0000259" key="6">
    <source>
        <dbReference type="Pfam" id="PF00535"/>
    </source>
</evidence>
<dbReference type="InterPro" id="IPR029044">
    <property type="entry name" value="Nucleotide-diphossugar_trans"/>
</dbReference>
<organism evidence="7 8">
    <name type="scientific">Hydrococcus rivularis NIES-593</name>
    <dbReference type="NCBI Taxonomy" id="1921803"/>
    <lineage>
        <taxon>Bacteria</taxon>
        <taxon>Bacillati</taxon>
        <taxon>Cyanobacteriota</taxon>
        <taxon>Cyanophyceae</taxon>
        <taxon>Pleurocapsales</taxon>
        <taxon>Hydrococcaceae</taxon>
        <taxon>Hydrococcus</taxon>
    </lineage>
</organism>
<evidence type="ECO:0000256" key="5">
    <source>
        <dbReference type="SAM" id="Phobius"/>
    </source>
</evidence>
<comment type="similarity">
    <text evidence="2">Belongs to the glycosyltransferase 2 family.</text>
</comment>